<dbReference type="PROSITE" id="PS00409">
    <property type="entry name" value="PROKAR_NTER_METHYL"/>
    <property type="match status" value="1"/>
</dbReference>
<dbReference type="Gene3D" id="3.30.1690.10">
    <property type="entry name" value="TcpA-like pilin"/>
    <property type="match status" value="1"/>
</dbReference>
<keyword evidence="1" id="KW-0812">Transmembrane</keyword>
<dbReference type="Pfam" id="PF07963">
    <property type="entry name" value="N_methyl"/>
    <property type="match status" value="1"/>
</dbReference>
<dbReference type="SUPFAM" id="SSF54523">
    <property type="entry name" value="Pili subunits"/>
    <property type="match status" value="1"/>
</dbReference>
<dbReference type="EMBL" id="EU622533">
    <property type="protein sequence ID" value="ACD01419.1"/>
    <property type="molecule type" value="Genomic_DNA"/>
</dbReference>
<name>B2ZA57_VIBCL</name>
<dbReference type="GO" id="GO:0043230">
    <property type="term" value="C:extracellular organelle"/>
    <property type="evidence" value="ECO:0007669"/>
    <property type="project" value="InterPro"/>
</dbReference>
<dbReference type="GO" id="GO:0009289">
    <property type="term" value="C:pilus"/>
    <property type="evidence" value="ECO:0007669"/>
    <property type="project" value="InterPro"/>
</dbReference>
<dbReference type="NCBIfam" id="TIGR02532">
    <property type="entry name" value="IV_pilin_GFxxxE"/>
    <property type="match status" value="1"/>
</dbReference>
<evidence type="ECO:0000256" key="1">
    <source>
        <dbReference type="SAM" id="Phobius"/>
    </source>
</evidence>
<protein>
    <submittedName>
        <fullName evidence="2">Toxin-coregulated pilin</fullName>
    </submittedName>
</protein>
<dbReference type="InterPro" id="IPR045584">
    <property type="entry name" value="Pilin-like"/>
</dbReference>
<dbReference type="InterPro" id="IPR010271">
    <property type="entry name" value="TcpA"/>
</dbReference>
<reference evidence="2" key="1">
    <citation type="submission" date="2008-04" db="EMBL/GenBank/DDBJ databases">
        <title>Molecular Analysis of Vibrio cholerae O1, O139, non-O1, and non-O139 Strains.</title>
        <authorList>
            <person name="Lu Q."/>
            <person name="Chen S."/>
            <person name="Luo Y."/>
            <person name="Zhan L."/>
            <person name="Ye J."/>
        </authorList>
    </citation>
    <scope>NUCLEOTIDE SEQUENCE</scope>
    <source>
        <strain evidence="2">ZJ75</strain>
    </source>
</reference>
<dbReference type="Pfam" id="PF05946">
    <property type="entry name" value="TcpA"/>
    <property type="match status" value="1"/>
</dbReference>
<dbReference type="SMR" id="B2ZA57"/>
<keyword evidence="1" id="KW-0472">Membrane</keyword>
<accession>B2ZA57</accession>
<gene>
    <name evidence="2" type="primary">tcpA</name>
</gene>
<dbReference type="AlphaFoldDB" id="B2ZA57"/>
<organism evidence="2">
    <name type="scientific">Vibrio cholerae O1</name>
    <dbReference type="NCBI Taxonomy" id="127906"/>
    <lineage>
        <taxon>Bacteria</taxon>
        <taxon>Pseudomonadati</taxon>
        <taxon>Pseudomonadota</taxon>
        <taxon>Gammaproteobacteria</taxon>
        <taxon>Vibrionales</taxon>
        <taxon>Vibrionaceae</taxon>
        <taxon>Vibrio</taxon>
    </lineage>
</organism>
<keyword evidence="1" id="KW-1133">Transmembrane helix</keyword>
<sequence length="226" mass="23464">MQLLKQLFKKKFVKEEHDKKTGQEGMTLLEVIIVLGIMGVVSAGVVTLAQRAIDSQNMTKAAQNVNNVQVAMTQTYRGLGTYPASGTTALGTQLSNGLVNLGKLSADDVKNPFSGSVMPVQSFARNGAANKAFAIVVDGLTGAQCKQLVTSVGDMFPYVAVKAAGGFATAIDDFETVQANAADKAAGVKKSIAAGSVNLNLADITHVENLCHSDIGNSFAVALGNS</sequence>
<dbReference type="InterPro" id="IPR012902">
    <property type="entry name" value="N_methyl_site"/>
</dbReference>
<feature type="transmembrane region" description="Helical" evidence="1">
    <location>
        <begin position="28"/>
        <end position="49"/>
    </location>
</feature>
<proteinExistence type="predicted"/>
<evidence type="ECO:0000313" key="2">
    <source>
        <dbReference type="EMBL" id="ACD01419.1"/>
    </source>
</evidence>